<organism evidence="2 3">
    <name type="scientific">Pseudomonas nitroreducens</name>
    <dbReference type="NCBI Taxonomy" id="46680"/>
    <lineage>
        <taxon>Bacteria</taxon>
        <taxon>Pseudomonadati</taxon>
        <taxon>Pseudomonadota</taxon>
        <taxon>Gammaproteobacteria</taxon>
        <taxon>Pseudomonadales</taxon>
        <taxon>Pseudomonadaceae</taxon>
        <taxon>Pseudomonas</taxon>
    </lineage>
</organism>
<comment type="caution">
    <text evidence="2">The sequence shown here is derived from an EMBL/GenBank/DDBJ whole genome shotgun (WGS) entry which is preliminary data.</text>
</comment>
<proteinExistence type="predicted"/>
<keyword evidence="1" id="KW-0732">Signal</keyword>
<dbReference type="EMBL" id="VASG01000006">
    <property type="protein sequence ID" value="TLP71329.1"/>
    <property type="molecule type" value="Genomic_DNA"/>
</dbReference>
<reference evidence="2 3" key="1">
    <citation type="submission" date="2019-05" db="EMBL/GenBank/DDBJ databases">
        <authorList>
            <person name="Moore K."/>
            <person name="O'Neill P."/>
            <person name="Farbos A."/>
            <person name="Studholme D.J."/>
        </authorList>
    </citation>
    <scope>NUCLEOTIDE SEQUENCE [LARGE SCALE GENOMIC DNA]</scope>
    <source>
        <strain evidence="2 3">DSM 9128</strain>
    </source>
</reference>
<protein>
    <submittedName>
        <fullName evidence="2">Uncharacterized protein</fullName>
    </submittedName>
</protein>
<evidence type="ECO:0000313" key="2">
    <source>
        <dbReference type="EMBL" id="TLP71329.1"/>
    </source>
</evidence>
<dbReference type="RefSeq" id="WP_138215529.1">
    <property type="nucleotide sequence ID" value="NZ_VASG01000006.1"/>
</dbReference>
<accession>A0A5R8ZY14</accession>
<feature type="chain" id="PRO_5024465207" evidence="1">
    <location>
        <begin position="24"/>
        <end position="233"/>
    </location>
</feature>
<dbReference type="AlphaFoldDB" id="A0A5R8ZY14"/>
<dbReference type="Proteomes" id="UP000307510">
    <property type="component" value="Unassembled WGS sequence"/>
</dbReference>
<feature type="signal peptide" evidence="1">
    <location>
        <begin position="1"/>
        <end position="23"/>
    </location>
</feature>
<gene>
    <name evidence="2" type="ORF">FEA48_21125</name>
</gene>
<reference evidence="3" key="2">
    <citation type="submission" date="2019-06" db="EMBL/GenBank/DDBJ databases">
        <title>AzeR, a transcriptional regulator that responds to azelaic acid in Pseudomonas nitroreducens.</title>
        <authorList>
            <person name="Bez C."/>
            <person name="Javvadi S.G."/>
            <person name="Bertani I."/>
            <person name="Devescovi G."/>
            <person name="Studholme D.J."/>
            <person name="Geller A."/>
            <person name="Levy A."/>
            <person name="Venturi V."/>
        </authorList>
    </citation>
    <scope>NUCLEOTIDE SEQUENCE [LARGE SCALE GENOMIC DNA]</scope>
    <source>
        <strain evidence="3">DSM 9128</strain>
    </source>
</reference>
<evidence type="ECO:0000313" key="3">
    <source>
        <dbReference type="Proteomes" id="UP000307510"/>
    </source>
</evidence>
<evidence type="ECO:0000256" key="1">
    <source>
        <dbReference type="SAM" id="SignalP"/>
    </source>
</evidence>
<name>A0A5R8ZY14_PSENT</name>
<sequence>MIRSGLKLLVAGRLVTMGASAFAAGYNCDCAQIVGSCAASISVKPTDSTKGSYGAELTITSSSPICSKVDYYIDSTPYFTVLSQGNTASDSTYGLKPIFRENVKIESCKVCKQVGAEPAKDAQKTAPESASGDADLSGRWAVTEICSWGRGSGELSLTKAGAGSYSVTGSFSNITVDSGRVDGSNVSIQGTYHGFFGSNNATYTGTVTDPTSIQGAYTQTKSAEVCNWNGRKI</sequence>